<dbReference type="EMBL" id="FNJB01000009">
    <property type="protein sequence ID" value="SDP50086.1"/>
    <property type="molecule type" value="Genomic_DNA"/>
</dbReference>
<dbReference type="Proteomes" id="UP000199651">
    <property type="component" value="Unassembled WGS sequence"/>
</dbReference>
<proteinExistence type="predicted"/>
<protein>
    <submittedName>
        <fullName evidence="1">Uncharacterized protein</fullName>
    </submittedName>
</protein>
<evidence type="ECO:0000313" key="1">
    <source>
        <dbReference type="EMBL" id="SDP50086.1"/>
    </source>
</evidence>
<organism evidence="1 2">
    <name type="scientific">Actinokineospora alba</name>
    <dbReference type="NCBI Taxonomy" id="504798"/>
    <lineage>
        <taxon>Bacteria</taxon>
        <taxon>Bacillati</taxon>
        <taxon>Actinomycetota</taxon>
        <taxon>Actinomycetes</taxon>
        <taxon>Pseudonocardiales</taxon>
        <taxon>Pseudonocardiaceae</taxon>
        <taxon>Actinokineospora</taxon>
    </lineage>
</organism>
<dbReference type="RefSeq" id="WP_228770101.1">
    <property type="nucleotide sequence ID" value="NZ_FNDV01000011.1"/>
</dbReference>
<gene>
    <name evidence="1" type="ORF">SAMN05192558_109315</name>
</gene>
<evidence type="ECO:0000313" key="2">
    <source>
        <dbReference type="Proteomes" id="UP000199651"/>
    </source>
</evidence>
<dbReference type="STRING" id="504798.SAMN05421871_11160"/>
<dbReference type="AlphaFoldDB" id="A0A1H0T9B2"/>
<accession>A0A1H0T9B2</accession>
<sequence length="147" mass="16324">MARQFPWVLTDVAWSPVQEFTRGKHLGLPLLSWGTAPRHLLATRRQLTAMGLRPGGQEPVAYMYFRCRRACKQVFAELFLISAAAPKRTATPAQHTAIAKANLARRICGQCGRDAGYVVPREHGKCHPCWEAAEYGTTTTTEWADAA</sequence>
<reference evidence="2" key="1">
    <citation type="submission" date="2016-10" db="EMBL/GenBank/DDBJ databases">
        <authorList>
            <person name="Varghese N."/>
            <person name="Submissions S."/>
        </authorList>
    </citation>
    <scope>NUCLEOTIDE SEQUENCE [LARGE SCALE GENOMIC DNA]</scope>
    <source>
        <strain evidence="2">IBRC-M 10655</strain>
    </source>
</reference>
<dbReference type="InterPro" id="IPR048142">
    <property type="entry name" value="QRL_CxxC_CxxC"/>
</dbReference>
<keyword evidence="2" id="KW-1185">Reference proteome</keyword>
<name>A0A1H0T9B2_9PSEU</name>
<dbReference type="NCBIfam" id="NF041638">
    <property type="entry name" value="QRL_CxxC_CxxC"/>
    <property type="match status" value="1"/>
</dbReference>